<evidence type="ECO:0000259" key="4">
    <source>
        <dbReference type="Pfam" id="PF07804"/>
    </source>
</evidence>
<dbReference type="PANTHER" id="PTHR37419">
    <property type="entry name" value="SERINE/THREONINE-PROTEIN KINASE TOXIN HIPA"/>
    <property type="match status" value="1"/>
</dbReference>
<feature type="domain" description="HipA N-terminal subdomain 1" evidence="5">
    <location>
        <begin position="22"/>
        <end position="119"/>
    </location>
</feature>
<evidence type="ECO:0000313" key="6">
    <source>
        <dbReference type="EMBL" id="PMP09855.1"/>
    </source>
</evidence>
<comment type="similarity">
    <text evidence="1">Belongs to the HipA Ser/Thr kinase family.</text>
</comment>
<dbReference type="EMBL" id="MDBP01000084">
    <property type="protein sequence ID" value="PMP09855.1"/>
    <property type="molecule type" value="Genomic_DNA"/>
</dbReference>
<dbReference type="RefSeq" id="WP_017100094.1">
    <property type="nucleotide sequence ID" value="NZ_MDBP01000084.1"/>
</dbReference>
<keyword evidence="3 6" id="KW-0418">Kinase</keyword>
<evidence type="ECO:0000256" key="2">
    <source>
        <dbReference type="ARBA" id="ARBA00022679"/>
    </source>
</evidence>
<dbReference type="Pfam" id="PF13657">
    <property type="entry name" value="Couple_hipA"/>
    <property type="match status" value="1"/>
</dbReference>
<dbReference type="InterPro" id="IPR012893">
    <property type="entry name" value="HipA-like_C"/>
</dbReference>
<feature type="domain" description="HipA-like C-terminal" evidence="4">
    <location>
        <begin position="164"/>
        <end position="376"/>
    </location>
</feature>
<sequence length="420" mass="47086">MMTSSNQCFVWKWLKGQSEPVVAGRLTIDETGQHFTYGQSYLKRSDAEPIYSNELPLSAGTKEPVQGMPIFSCLRDAAPDAWGRRVINSRLMGKDYDAELGEMTYLMHSASDRIGSLDFQESATEYFDRSTDAATLEELYNASEIVGQGKEISSDLDRALMHGTSLGGARPKAMITGNEAKYIAKFSASNDTYEVVQSEYVAMRLAKLAGLNVAEVIFEKVLGKDVLLVRRFDRALVGDVWCRRSMVSGLTVLGLDETWAREASYADLVNNMKQYCIDFTSDSQELFARMVFNVLIGNTDDHARNHAFFVEGEKISLSPAYDICPQNRTGGEASHGMKIFENLNLSLLSLCMQAAPSFNIKAEKAEEIIRFQISTITQEFESVCNEVDVPEVTRKLLFKRVILNNYIFNEMEHLKPQDGH</sequence>
<protein>
    <submittedName>
        <fullName evidence="6">Phosphatidylinositol kinase</fullName>
    </submittedName>
    <submittedName>
        <fullName evidence="7">Type II toxin-antitoxin system HipA family toxin</fullName>
    </submittedName>
</protein>
<reference evidence="6" key="3">
    <citation type="journal article" date="2018" name="Nature">
        <title>A major lineage of non-tailed dsDNA viruses as unrecognized killers of marine bacteria.</title>
        <authorList>
            <person name="Kauffman K.M."/>
            <person name="Hussain F.A."/>
            <person name="Yang J."/>
            <person name="Arevalo P."/>
            <person name="Brown J.M."/>
            <person name="Chang W.K."/>
            <person name="VanInsberghe D."/>
            <person name="Elsherbini J."/>
            <person name="Sharma R.S."/>
            <person name="Cutler M.B."/>
            <person name="Kelly L."/>
            <person name="Polz M.F."/>
        </authorList>
    </citation>
    <scope>NUCLEOTIDE SEQUENCE</scope>
    <source>
        <strain evidence="6">10N.222.48.A2</strain>
    </source>
</reference>
<dbReference type="GO" id="GO:0004674">
    <property type="term" value="F:protein serine/threonine kinase activity"/>
    <property type="evidence" value="ECO:0007669"/>
    <property type="project" value="TreeGrafter"/>
</dbReference>
<dbReference type="InterPro" id="IPR017508">
    <property type="entry name" value="HipA_N1"/>
</dbReference>
<dbReference type="InterPro" id="IPR052028">
    <property type="entry name" value="HipA_Ser/Thr_kinase"/>
</dbReference>
<evidence type="ECO:0000313" key="8">
    <source>
        <dbReference type="Proteomes" id="UP000235579"/>
    </source>
</evidence>
<comment type="caution">
    <text evidence="6">The sequence shown here is derived from an EMBL/GenBank/DDBJ whole genome shotgun (WGS) entry which is preliminary data.</text>
</comment>
<dbReference type="PANTHER" id="PTHR37419:SF8">
    <property type="entry name" value="TOXIN YJJJ"/>
    <property type="match status" value="1"/>
</dbReference>
<reference evidence="6" key="2">
    <citation type="submission" date="2016-07" db="EMBL/GenBank/DDBJ databases">
        <authorList>
            <person name="Wan K."/>
            <person name="Booth B."/>
            <person name="Spirohn K."/>
            <person name="Hao T."/>
            <person name="Hu Y."/>
            <person name="Calderwood M."/>
            <person name="Hill D."/>
            <person name="Mohr S."/>
            <person name="Vidal M."/>
            <person name="Celniker S."/>
            <person name="Perrimon N."/>
        </authorList>
    </citation>
    <scope>NUCLEOTIDE SEQUENCE</scope>
    <source>
        <strain evidence="6">10N.222.48.A2</strain>
    </source>
</reference>
<keyword evidence="2" id="KW-0808">Transferase</keyword>
<dbReference type="Proteomes" id="UP000308018">
    <property type="component" value="Unassembled WGS sequence"/>
</dbReference>
<name>A0A2N7NCL8_9VIBR</name>
<accession>A0A2N7NCL8</accession>
<organism evidence="6 8">
    <name type="scientific">Vibrio tasmaniensis</name>
    <dbReference type="NCBI Taxonomy" id="212663"/>
    <lineage>
        <taxon>Bacteria</taxon>
        <taxon>Pseudomonadati</taxon>
        <taxon>Pseudomonadota</taxon>
        <taxon>Gammaproteobacteria</taxon>
        <taxon>Vibrionales</taxon>
        <taxon>Vibrionaceae</taxon>
        <taxon>Vibrio</taxon>
    </lineage>
</organism>
<dbReference type="AlphaFoldDB" id="A0A2N7NCL8"/>
<dbReference type="EMBL" id="SYVV01000076">
    <property type="protein sequence ID" value="TKG26434.1"/>
    <property type="molecule type" value="Genomic_DNA"/>
</dbReference>
<dbReference type="Proteomes" id="UP000235579">
    <property type="component" value="Unassembled WGS sequence"/>
</dbReference>
<dbReference type="Gene3D" id="1.10.1070.20">
    <property type="match status" value="1"/>
</dbReference>
<evidence type="ECO:0000313" key="9">
    <source>
        <dbReference type="Proteomes" id="UP000308018"/>
    </source>
</evidence>
<gene>
    <name evidence="6" type="ORF">BCS92_23765</name>
    <name evidence="7" type="ORF">FC057_24450</name>
</gene>
<evidence type="ECO:0000259" key="5">
    <source>
        <dbReference type="Pfam" id="PF13657"/>
    </source>
</evidence>
<reference evidence="7 9" key="4">
    <citation type="submission" date="2019-04" db="EMBL/GenBank/DDBJ databases">
        <title>A reverse ecology approach based on a biological definition of microbial populations.</title>
        <authorList>
            <person name="Arevalo P."/>
            <person name="Vaninsberghe D."/>
            <person name="Elsherbini J."/>
            <person name="Gore J."/>
            <person name="Polz M."/>
        </authorList>
    </citation>
    <scope>NUCLEOTIDE SEQUENCE [LARGE SCALE GENOMIC DNA]</scope>
    <source>
        <strain evidence="7 9">10N.222.45.A8</strain>
    </source>
</reference>
<evidence type="ECO:0000256" key="3">
    <source>
        <dbReference type="ARBA" id="ARBA00022777"/>
    </source>
</evidence>
<proteinExistence type="inferred from homology"/>
<dbReference type="GO" id="GO:0005829">
    <property type="term" value="C:cytosol"/>
    <property type="evidence" value="ECO:0007669"/>
    <property type="project" value="TreeGrafter"/>
</dbReference>
<dbReference type="Pfam" id="PF07804">
    <property type="entry name" value="HipA_C"/>
    <property type="match status" value="1"/>
</dbReference>
<evidence type="ECO:0000256" key="1">
    <source>
        <dbReference type="ARBA" id="ARBA00010164"/>
    </source>
</evidence>
<evidence type="ECO:0000313" key="7">
    <source>
        <dbReference type="EMBL" id="TKG26434.1"/>
    </source>
</evidence>
<reference evidence="8" key="1">
    <citation type="submission" date="2016-07" db="EMBL/GenBank/DDBJ databases">
        <title>Nontailed viruses are major unrecognized killers of bacteria in the ocean.</title>
        <authorList>
            <person name="Kauffman K."/>
            <person name="Hussain F."/>
            <person name="Yang J."/>
            <person name="Arevalo P."/>
            <person name="Brown J."/>
            <person name="Cutler M."/>
            <person name="Kelly L."/>
            <person name="Polz M.F."/>
        </authorList>
    </citation>
    <scope>NUCLEOTIDE SEQUENCE [LARGE SCALE GENOMIC DNA]</scope>
    <source>
        <strain evidence="8">10N.222.48.A2</strain>
    </source>
</reference>